<keyword evidence="2" id="KW-1185">Reference proteome</keyword>
<comment type="caution">
    <text evidence="1">The sequence shown here is derived from an EMBL/GenBank/DDBJ whole genome shotgun (WGS) entry which is preliminary data.</text>
</comment>
<dbReference type="AlphaFoldDB" id="A0A432VAK1"/>
<dbReference type="Gene3D" id="3.40.1080.10">
    <property type="entry name" value="Glutaconate Coenzyme A-transferase"/>
    <property type="match status" value="1"/>
</dbReference>
<name>A0A432VAK1_9HYPH</name>
<dbReference type="PANTHER" id="PTHR43293">
    <property type="entry name" value="ACETATE COA-TRANSFERASE YDIF"/>
    <property type="match status" value="1"/>
</dbReference>
<gene>
    <name evidence="1" type="ORF">EET67_03360</name>
</gene>
<evidence type="ECO:0000313" key="1">
    <source>
        <dbReference type="EMBL" id="RUM99217.1"/>
    </source>
</evidence>
<dbReference type="OrthoDB" id="9777193at2"/>
<dbReference type="InterPro" id="IPR004165">
    <property type="entry name" value="CoA_trans_fam_I"/>
</dbReference>
<protein>
    <submittedName>
        <fullName evidence="1">CoA transferase subunit A</fullName>
    </submittedName>
</protein>
<dbReference type="EMBL" id="RKST01000002">
    <property type="protein sequence ID" value="RUM99217.1"/>
    <property type="molecule type" value="Genomic_DNA"/>
</dbReference>
<dbReference type="RefSeq" id="WP_128624209.1">
    <property type="nucleotide sequence ID" value="NZ_ML133508.1"/>
</dbReference>
<sequence length="315" mass="35034">MTTGFQSAPDTPHYVDLRARLAKRDRGLRDKVMSLSEAIGTIADGDHVAIGGNTFSRTPFAAIWELVRQQKKRLTVSRSITSTEGDFLLAGGCVDKYMTSWFSQGILWGLSRVMRDFVENGKVTYEEWSHMSLGMMYRAGALGIPFLPTRVMMGSGMPEALVTSLETMTCPYSGDKLLLLPALNPNVALIHVQRADKYGNAQYDGLPFMDADMAMAADRVILTTEKIISNDDIRNAPDHTKIPFMAVDAVVEVPYGAAPHECAGFYEPFYKHMDEYADFTRKNGVPGALDYMQEHIFEPRDWTGFLKKLGVGLPN</sequence>
<accession>A0A432VAK1</accession>
<dbReference type="SMART" id="SM00882">
    <property type="entry name" value="CoA_trans"/>
    <property type="match status" value="1"/>
</dbReference>
<dbReference type="Proteomes" id="UP000281647">
    <property type="component" value="Unassembled WGS sequence"/>
</dbReference>
<dbReference type="GO" id="GO:0008410">
    <property type="term" value="F:CoA-transferase activity"/>
    <property type="evidence" value="ECO:0007669"/>
    <property type="project" value="InterPro"/>
</dbReference>
<dbReference type="Gene3D" id="3.30.30.40">
    <property type="match status" value="1"/>
</dbReference>
<dbReference type="PANTHER" id="PTHR43293:SF3">
    <property type="entry name" value="CHOLESTEROL RING-CLEAVING HYDROLASE IPDB SUBUNIT"/>
    <property type="match status" value="1"/>
</dbReference>
<proteinExistence type="predicted"/>
<dbReference type="SUPFAM" id="SSF100950">
    <property type="entry name" value="NagB/RpiA/CoA transferase-like"/>
    <property type="match status" value="1"/>
</dbReference>
<organism evidence="1 2">
    <name type="scientific">Borborobacter arsenicus</name>
    <dbReference type="NCBI Taxonomy" id="1851146"/>
    <lineage>
        <taxon>Bacteria</taxon>
        <taxon>Pseudomonadati</taxon>
        <taxon>Pseudomonadota</taxon>
        <taxon>Alphaproteobacteria</taxon>
        <taxon>Hyphomicrobiales</taxon>
        <taxon>Phyllobacteriaceae</taxon>
        <taxon>Borborobacter</taxon>
    </lineage>
</organism>
<reference evidence="1 2" key="1">
    <citation type="submission" date="2018-11" db="EMBL/GenBank/DDBJ databases">
        <title>Pseudaminobacter arsenicus sp. nov., an arsenic-resistant bacterium isolated from arsenic-rich aquifers.</title>
        <authorList>
            <person name="Mu Y."/>
        </authorList>
    </citation>
    <scope>NUCLEOTIDE SEQUENCE [LARGE SCALE GENOMIC DNA]</scope>
    <source>
        <strain evidence="1 2">CB3</strain>
    </source>
</reference>
<dbReference type="Pfam" id="PF01144">
    <property type="entry name" value="CoA_trans"/>
    <property type="match status" value="1"/>
</dbReference>
<dbReference type="InterPro" id="IPR037171">
    <property type="entry name" value="NagB/RpiA_transferase-like"/>
</dbReference>
<evidence type="ECO:0000313" key="2">
    <source>
        <dbReference type="Proteomes" id="UP000281647"/>
    </source>
</evidence>
<keyword evidence="1" id="KW-0808">Transferase</keyword>